<organism evidence="2">
    <name type="scientific">marine metagenome</name>
    <dbReference type="NCBI Taxonomy" id="408172"/>
    <lineage>
        <taxon>unclassified sequences</taxon>
        <taxon>metagenomes</taxon>
        <taxon>ecological metagenomes</taxon>
    </lineage>
</organism>
<evidence type="ECO:0000256" key="1">
    <source>
        <dbReference type="SAM" id="Coils"/>
    </source>
</evidence>
<reference evidence="2" key="1">
    <citation type="submission" date="2018-05" db="EMBL/GenBank/DDBJ databases">
        <authorList>
            <person name="Lanie J.A."/>
            <person name="Ng W.-L."/>
            <person name="Kazmierczak K.M."/>
            <person name="Andrzejewski T.M."/>
            <person name="Davidsen T.M."/>
            <person name="Wayne K.J."/>
            <person name="Tettelin H."/>
            <person name="Glass J.I."/>
            <person name="Rusch D."/>
            <person name="Podicherti R."/>
            <person name="Tsui H.-C.T."/>
            <person name="Winkler M.E."/>
        </authorList>
    </citation>
    <scope>NUCLEOTIDE SEQUENCE</scope>
</reference>
<feature type="non-terminal residue" evidence="2">
    <location>
        <position position="180"/>
    </location>
</feature>
<gene>
    <name evidence="2" type="ORF">METZ01_LOCUS442414</name>
</gene>
<sequence>MLGVVAVFVFAQAPPVPAPAPIPNPPVEKPAPKTTPPAGTVYYAEQFRRLRGEIEELKGAHALQQEQSDKLKNKIKFLTDENLKLNRRLAGNFATADEVKALQVALKELDANRLKDLAIVQKALADLGKLIQKVAQQKAAPVEPNPPAVAKNFKFNTHKVEPGEFLGTIIIAYNRAYKEE</sequence>
<protein>
    <submittedName>
        <fullName evidence="2">Uncharacterized protein</fullName>
    </submittedName>
</protein>
<keyword evidence="1" id="KW-0175">Coiled coil</keyword>
<name>A0A382Z2M2_9ZZZZ</name>
<dbReference type="EMBL" id="UINC01180390">
    <property type="protein sequence ID" value="SVD89560.1"/>
    <property type="molecule type" value="Genomic_DNA"/>
</dbReference>
<proteinExistence type="predicted"/>
<evidence type="ECO:0000313" key="2">
    <source>
        <dbReference type="EMBL" id="SVD89560.1"/>
    </source>
</evidence>
<dbReference type="AlphaFoldDB" id="A0A382Z2M2"/>
<accession>A0A382Z2M2</accession>
<feature type="coiled-coil region" evidence="1">
    <location>
        <begin position="47"/>
        <end position="88"/>
    </location>
</feature>